<reference evidence="2" key="1">
    <citation type="submission" date="2020-02" db="EMBL/GenBank/DDBJ databases">
        <authorList>
            <person name="Meier V. D."/>
        </authorList>
    </citation>
    <scope>NUCLEOTIDE SEQUENCE</scope>
    <source>
        <strain evidence="2">AVDCRST_MAG41</strain>
    </source>
</reference>
<gene>
    <name evidence="2" type="ORF">AVDCRST_MAG41-3039</name>
</gene>
<feature type="domain" description="Aminoglycoside phosphotransferase" evidence="1">
    <location>
        <begin position="20"/>
        <end position="247"/>
    </location>
</feature>
<dbReference type="InterPro" id="IPR041726">
    <property type="entry name" value="ACAD10_11_N"/>
</dbReference>
<dbReference type="Pfam" id="PF01636">
    <property type="entry name" value="APH"/>
    <property type="match status" value="1"/>
</dbReference>
<sequence>MLGPYLAAEWGDGRWREPTVEVVAGGRSNLTYFVSSPAGSVVLRRPPLRAVRPTAHDMTREHRVLSALAGTPVPVPAPLLLCPDPDLLGAPFYLMERVDGVIARDRLPTGYAGSAAERVAITHALVDVLAELHAVDPAAVGLAGFGRPDGYLARQLRRWSGEWQALRSGDLPAVDALAEELAAGLPATPGGPVVHGDYRLDNVVLDPADPGRVAAVLDWEMSTLGDPLADLGLLLVYWQPADAATVTPSVTALPGFPGRDALVERYAARTGRDVSALPWYVAFGHFKLAVVVAGIVARQRAGAMADNTDDGLGARIGPLAEAGRAALAETVR</sequence>
<dbReference type="InterPro" id="IPR052898">
    <property type="entry name" value="ACAD10-like"/>
</dbReference>
<proteinExistence type="predicted"/>
<keyword evidence="2" id="KW-0808">Transferase</keyword>
<dbReference type="Gene3D" id="3.90.1200.10">
    <property type="match status" value="1"/>
</dbReference>
<name>A0A6J4JBT9_9ACTN</name>
<dbReference type="InterPro" id="IPR011009">
    <property type="entry name" value="Kinase-like_dom_sf"/>
</dbReference>
<accession>A0A6J4JBT9</accession>
<dbReference type="PANTHER" id="PTHR47829:SF1">
    <property type="entry name" value="HAD FAMILY PHOSPHATASE"/>
    <property type="match status" value="1"/>
</dbReference>
<dbReference type="SUPFAM" id="SSF56112">
    <property type="entry name" value="Protein kinase-like (PK-like)"/>
    <property type="match status" value="1"/>
</dbReference>
<evidence type="ECO:0000259" key="1">
    <source>
        <dbReference type="Pfam" id="PF01636"/>
    </source>
</evidence>
<dbReference type="EMBL" id="CADCTP010000278">
    <property type="protein sequence ID" value="CAA9273351.1"/>
    <property type="molecule type" value="Genomic_DNA"/>
</dbReference>
<dbReference type="Gene3D" id="3.30.200.20">
    <property type="entry name" value="Phosphorylase Kinase, domain 1"/>
    <property type="match status" value="1"/>
</dbReference>
<dbReference type="GO" id="GO:0016740">
    <property type="term" value="F:transferase activity"/>
    <property type="evidence" value="ECO:0007669"/>
    <property type="project" value="UniProtKB-KW"/>
</dbReference>
<evidence type="ECO:0000313" key="2">
    <source>
        <dbReference type="EMBL" id="CAA9273351.1"/>
    </source>
</evidence>
<dbReference type="CDD" id="cd05154">
    <property type="entry name" value="ACAD10_11_N-like"/>
    <property type="match status" value="1"/>
</dbReference>
<dbReference type="InterPro" id="IPR002575">
    <property type="entry name" value="Aminoglycoside_PTrfase"/>
</dbReference>
<dbReference type="PANTHER" id="PTHR47829">
    <property type="entry name" value="HYDROLASE, PUTATIVE (AFU_ORTHOLOGUE AFUA_1G12880)-RELATED"/>
    <property type="match status" value="1"/>
</dbReference>
<organism evidence="2">
    <name type="scientific">uncultured Mycobacteriales bacterium</name>
    <dbReference type="NCBI Taxonomy" id="581187"/>
    <lineage>
        <taxon>Bacteria</taxon>
        <taxon>Bacillati</taxon>
        <taxon>Actinomycetota</taxon>
        <taxon>Actinomycetes</taxon>
        <taxon>Mycobacteriales</taxon>
        <taxon>environmental samples</taxon>
    </lineage>
</organism>
<dbReference type="AlphaFoldDB" id="A0A6J4JBT9"/>
<protein>
    <submittedName>
        <fullName evidence="2">Acyl-CoA dehydrogenase, putative phosphotransferase</fullName>
    </submittedName>
</protein>